<dbReference type="CDD" id="cd00093">
    <property type="entry name" value="HTH_XRE"/>
    <property type="match status" value="1"/>
</dbReference>
<dbReference type="PROSITE" id="PS50943">
    <property type="entry name" value="HTH_CROC1"/>
    <property type="match status" value="1"/>
</dbReference>
<protein>
    <recommendedName>
        <fullName evidence="2">HTH cro/C1-type domain-containing protein</fullName>
    </recommendedName>
</protein>
<dbReference type="PANTHER" id="PTHR46558:SF14">
    <property type="entry name" value="HTH-TYPE TRANSCRIPTIONAL REGULATOR ANSR"/>
    <property type="match status" value="1"/>
</dbReference>
<reference evidence="3 4" key="1">
    <citation type="submission" date="2019-07" db="EMBL/GenBank/DDBJ databases">
        <title>Whole genome shotgun sequence of Aneurinibacillus danicus NBRC 102444.</title>
        <authorList>
            <person name="Hosoyama A."/>
            <person name="Uohara A."/>
            <person name="Ohji S."/>
            <person name="Ichikawa N."/>
        </authorList>
    </citation>
    <scope>NUCLEOTIDE SEQUENCE [LARGE SCALE GENOMIC DNA]</scope>
    <source>
        <strain evidence="3 4">NBRC 102444</strain>
    </source>
</reference>
<accession>A0A511VAH7</accession>
<evidence type="ECO:0000313" key="4">
    <source>
        <dbReference type="Proteomes" id="UP000321157"/>
    </source>
</evidence>
<dbReference type="Pfam" id="PF01381">
    <property type="entry name" value="HTH_3"/>
    <property type="match status" value="1"/>
</dbReference>
<comment type="caution">
    <text evidence="3">The sequence shown here is derived from an EMBL/GenBank/DDBJ whole genome shotgun (WGS) entry which is preliminary data.</text>
</comment>
<dbReference type="Gene3D" id="1.10.260.40">
    <property type="entry name" value="lambda repressor-like DNA-binding domains"/>
    <property type="match status" value="1"/>
</dbReference>
<dbReference type="SUPFAM" id="SSF47413">
    <property type="entry name" value="lambda repressor-like DNA-binding domains"/>
    <property type="match status" value="1"/>
</dbReference>
<keyword evidence="4" id="KW-1185">Reference proteome</keyword>
<dbReference type="GO" id="GO:0003677">
    <property type="term" value="F:DNA binding"/>
    <property type="evidence" value="ECO:0007669"/>
    <property type="project" value="UniProtKB-KW"/>
</dbReference>
<keyword evidence="1" id="KW-0238">DNA-binding</keyword>
<dbReference type="AlphaFoldDB" id="A0A511VAH7"/>
<dbReference type="OrthoDB" id="8115576at2"/>
<proteinExistence type="predicted"/>
<dbReference type="Proteomes" id="UP000321157">
    <property type="component" value="Unassembled WGS sequence"/>
</dbReference>
<dbReference type="SMART" id="SM00530">
    <property type="entry name" value="HTH_XRE"/>
    <property type="match status" value="1"/>
</dbReference>
<sequence>MTIGKQLKYLRKRSKMKQADIAKILGITRSAYCSYENQRREPELSRLIAMADFYHISLDTLVGRKEKEWIVLEEEQELCDFLEKNTVIFAGNRLTPEQKGKLLKMAQIMLSDN</sequence>
<organism evidence="3 4">
    <name type="scientific">Aneurinibacillus danicus</name>
    <dbReference type="NCBI Taxonomy" id="267746"/>
    <lineage>
        <taxon>Bacteria</taxon>
        <taxon>Bacillati</taxon>
        <taxon>Bacillota</taxon>
        <taxon>Bacilli</taxon>
        <taxon>Bacillales</taxon>
        <taxon>Paenibacillaceae</taxon>
        <taxon>Aneurinibacillus group</taxon>
        <taxon>Aneurinibacillus</taxon>
    </lineage>
</organism>
<gene>
    <name evidence="3" type="ORF">ADA01nite_33870</name>
</gene>
<evidence type="ECO:0000256" key="1">
    <source>
        <dbReference type="ARBA" id="ARBA00023125"/>
    </source>
</evidence>
<dbReference type="InterPro" id="IPR001387">
    <property type="entry name" value="Cro/C1-type_HTH"/>
</dbReference>
<feature type="domain" description="HTH cro/C1-type" evidence="2">
    <location>
        <begin position="7"/>
        <end position="61"/>
    </location>
</feature>
<dbReference type="InterPro" id="IPR010982">
    <property type="entry name" value="Lambda_DNA-bd_dom_sf"/>
</dbReference>
<evidence type="ECO:0000313" key="3">
    <source>
        <dbReference type="EMBL" id="GEN35927.1"/>
    </source>
</evidence>
<name>A0A511VAH7_9BACL</name>
<evidence type="ECO:0000259" key="2">
    <source>
        <dbReference type="PROSITE" id="PS50943"/>
    </source>
</evidence>
<dbReference type="EMBL" id="BJXX01000159">
    <property type="protein sequence ID" value="GEN35927.1"/>
    <property type="molecule type" value="Genomic_DNA"/>
</dbReference>
<dbReference type="RefSeq" id="WP_146811434.1">
    <property type="nucleotide sequence ID" value="NZ_BJXX01000159.1"/>
</dbReference>
<dbReference type="PANTHER" id="PTHR46558">
    <property type="entry name" value="TRACRIPTIONAL REGULATORY PROTEIN-RELATED-RELATED"/>
    <property type="match status" value="1"/>
</dbReference>